<evidence type="ECO:0000256" key="9">
    <source>
        <dbReference type="ARBA" id="ARBA00022989"/>
    </source>
</evidence>
<comment type="caution">
    <text evidence="14">The sequence shown here is derived from an EMBL/GenBank/DDBJ whole genome shotgun (WGS) entry which is preliminary data.</text>
</comment>
<feature type="transmembrane region" description="Helical" evidence="12">
    <location>
        <begin position="313"/>
        <end position="334"/>
    </location>
</feature>
<evidence type="ECO:0000256" key="3">
    <source>
        <dbReference type="ARBA" id="ARBA00009045"/>
    </source>
</evidence>
<keyword evidence="15" id="KW-1185">Reference proteome</keyword>
<dbReference type="PANTHER" id="PTHR43731">
    <property type="entry name" value="RHOMBOID PROTEASE"/>
    <property type="match status" value="1"/>
</dbReference>
<feature type="domain" description="Peptidase S54 rhomboid" evidence="13">
    <location>
        <begin position="189"/>
        <end position="330"/>
    </location>
</feature>
<evidence type="ECO:0000256" key="12">
    <source>
        <dbReference type="SAM" id="Phobius"/>
    </source>
</evidence>
<comment type="subcellular location">
    <subcellularLocation>
        <location evidence="2">Mitochondrion inner membrane</location>
        <topology evidence="2">Multi-pass membrane protein</topology>
    </subcellularLocation>
</comment>
<comment type="similarity">
    <text evidence="3">Belongs to the peptidase S54 family.</text>
</comment>
<dbReference type="EMBL" id="JAERUA010000024">
    <property type="protein sequence ID" value="KAI1883221.1"/>
    <property type="molecule type" value="Genomic_DNA"/>
</dbReference>
<dbReference type="InterPro" id="IPR050925">
    <property type="entry name" value="Rhomboid_protease_S54"/>
</dbReference>
<evidence type="ECO:0000256" key="8">
    <source>
        <dbReference type="ARBA" id="ARBA00022946"/>
    </source>
</evidence>
<keyword evidence="6" id="KW-0999">Mitochondrion inner membrane</keyword>
<dbReference type="Proteomes" id="UP000829720">
    <property type="component" value="Unassembled WGS sequence"/>
</dbReference>
<evidence type="ECO:0000256" key="5">
    <source>
        <dbReference type="ARBA" id="ARBA00022692"/>
    </source>
</evidence>
<dbReference type="PANTHER" id="PTHR43731:SF14">
    <property type="entry name" value="PRESENILIN-ASSOCIATED RHOMBOID-LIKE PROTEIN, MITOCHONDRIAL"/>
    <property type="match status" value="1"/>
</dbReference>
<evidence type="ECO:0000256" key="7">
    <source>
        <dbReference type="ARBA" id="ARBA00022801"/>
    </source>
</evidence>
<dbReference type="GO" id="GO:0005743">
    <property type="term" value="C:mitochondrial inner membrane"/>
    <property type="evidence" value="ECO:0007669"/>
    <property type="project" value="UniProtKB-SubCell"/>
</dbReference>
<evidence type="ECO:0000256" key="6">
    <source>
        <dbReference type="ARBA" id="ARBA00022792"/>
    </source>
</evidence>
<name>A0A8T3CGR5_9TELE</name>
<keyword evidence="8" id="KW-0809">Transit peptide</keyword>
<protein>
    <recommendedName>
        <fullName evidence="4">rhomboid protease</fullName>
        <ecNumber evidence="4">3.4.21.105</ecNumber>
    </recommendedName>
</protein>
<organism evidence="14 15">
    <name type="scientific">Albula goreensis</name>
    <dbReference type="NCBI Taxonomy" id="1534307"/>
    <lineage>
        <taxon>Eukaryota</taxon>
        <taxon>Metazoa</taxon>
        <taxon>Chordata</taxon>
        <taxon>Craniata</taxon>
        <taxon>Vertebrata</taxon>
        <taxon>Euteleostomi</taxon>
        <taxon>Actinopterygii</taxon>
        <taxon>Neopterygii</taxon>
        <taxon>Teleostei</taxon>
        <taxon>Albuliformes</taxon>
        <taxon>Albulidae</taxon>
        <taxon>Albula</taxon>
    </lineage>
</organism>
<dbReference type="FunFam" id="1.20.1540.10:FF:000005">
    <property type="entry name" value="Presenilins-associated rhomboid-like protein, mitochondrial"/>
    <property type="match status" value="1"/>
</dbReference>
<dbReference type="InterPro" id="IPR035952">
    <property type="entry name" value="Rhomboid-like_sf"/>
</dbReference>
<keyword evidence="7" id="KW-0378">Hydrolase</keyword>
<evidence type="ECO:0000256" key="1">
    <source>
        <dbReference type="ARBA" id="ARBA00000156"/>
    </source>
</evidence>
<dbReference type="SUPFAM" id="SSF144091">
    <property type="entry name" value="Rhomboid-like"/>
    <property type="match status" value="1"/>
</dbReference>
<dbReference type="GO" id="GO:0004252">
    <property type="term" value="F:serine-type endopeptidase activity"/>
    <property type="evidence" value="ECO:0007669"/>
    <property type="project" value="InterPro"/>
</dbReference>
<dbReference type="AlphaFoldDB" id="A0A8T3CGR5"/>
<gene>
    <name evidence="14" type="ORF">AGOR_G00242980</name>
</gene>
<dbReference type="GO" id="GO:0006465">
    <property type="term" value="P:signal peptide processing"/>
    <property type="evidence" value="ECO:0007669"/>
    <property type="project" value="TreeGrafter"/>
</dbReference>
<accession>A0A8T3CGR5</accession>
<evidence type="ECO:0000256" key="2">
    <source>
        <dbReference type="ARBA" id="ARBA00004448"/>
    </source>
</evidence>
<evidence type="ECO:0000259" key="13">
    <source>
        <dbReference type="Pfam" id="PF01694"/>
    </source>
</evidence>
<dbReference type="EC" id="3.4.21.105" evidence="4"/>
<dbReference type="Gene3D" id="1.20.1540.10">
    <property type="entry name" value="Rhomboid-like"/>
    <property type="match status" value="1"/>
</dbReference>
<evidence type="ECO:0000256" key="4">
    <source>
        <dbReference type="ARBA" id="ARBA00013039"/>
    </source>
</evidence>
<keyword evidence="10" id="KW-0496">Mitochondrion</keyword>
<evidence type="ECO:0000256" key="10">
    <source>
        <dbReference type="ARBA" id="ARBA00023128"/>
    </source>
</evidence>
<feature type="transmembrane region" description="Helical" evidence="12">
    <location>
        <begin position="279"/>
        <end position="307"/>
    </location>
</feature>
<evidence type="ECO:0000256" key="11">
    <source>
        <dbReference type="ARBA" id="ARBA00023136"/>
    </source>
</evidence>
<sequence>MAWRGCFLRWTKGDTIVSITRQNRSPLCYQQRCGFRRATKKTEAKSREAEDMGPKQPELIGVTGCSFGTAAIWQYEALKFRVQSYMEEARAEWLEKIRPKQGDINKQTDDMAYWHHWWNQLSDFQKQAIVVLFQVNQWWDNLTQGQRTVSGIIAANALVFCCWRVPSLQRTMVKYFISNPASKTLCFPMILSTFSHHSLFHMAANMYVLWSLSSSIVSMLGPEQFMAVYMSAGVFSTMVSYVCKTASGQLRPSLGASGAIMTILAAVCTKIPEAKLGIIFLPMLTFSAGHALKAIVALDTAGLFLGWRLFDHAAHLGGAIFGVWYIVYGHQLIWKNREPLVKMWHDLRTKGRAGAGRGWGWGRGSVDYLWCSRRQLKDTLCGGGRTGD</sequence>
<keyword evidence="9 12" id="KW-1133">Transmembrane helix</keyword>
<dbReference type="OrthoDB" id="10260614at2759"/>
<comment type="catalytic activity">
    <reaction evidence="1">
        <text>Cleaves type-1 transmembrane domains using a catalytic dyad composed of serine and histidine that are contributed by different transmembrane domains.</text>
        <dbReference type="EC" id="3.4.21.105"/>
    </reaction>
</comment>
<dbReference type="InterPro" id="IPR022764">
    <property type="entry name" value="Peptidase_S54_rhomboid_dom"/>
</dbReference>
<evidence type="ECO:0000313" key="14">
    <source>
        <dbReference type="EMBL" id="KAI1883221.1"/>
    </source>
</evidence>
<dbReference type="Pfam" id="PF01694">
    <property type="entry name" value="Rhomboid"/>
    <property type="match status" value="1"/>
</dbReference>
<reference evidence="14" key="1">
    <citation type="submission" date="2021-01" db="EMBL/GenBank/DDBJ databases">
        <authorList>
            <person name="Zahm M."/>
            <person name="Roques C."/>
            <person name="Cabau C."/>
            <person name="Klopp C."/>
            <person name="Donnadieu C."/>
            <person name="Jouanno E."/>
            <person name="Lampietro C."/>
            <person name="Louis A."/>
            <person name="Herpin A."/>
            <person name="Echchiki A."/>
            <person name="Berthelot C."/>
            <person name="Parey E."/>
            <person name="Roest-Crollius H."/>
            <person name="Braasch I."/>
            <person name="Postlethwait J."/>
            <person name="Bobe J."/>
            <person name="Montfort J."/>
            <person name="Bouchez O."/>
            <person name="Begum T."/>
            <person name="Mejri S."/>
            <person name="Adams A."/>
            <person name="Chen W.-J."/>
            <person name="Guiguen Y."/>
        </authorList>
    </citation>
    <scope>NUCLEOTIDE SEQUENCE</scope>
    <source>
        <tissue evidence="14">Blood</tissue>
    </source>
</reference>
<proteinExistence type="inferred from homology"/>
<evidence type="ECO:0000313" key="15">
    <source>
        <dbReference type="Proteomes" id="UP000829720"/>
    </source>
</evidence>
<keyword evidence="5 12" id="KW-0812">Transmembrane</keyword>
<keyword evidence="11 12" id="KW-0472">Membrane</keyword>
<feature type="transmembrane region" description="Helical" evidence="12">
    <location>
        <begin position="199"/>
        <end position="220"/>
    </location>
</feature>